<evidence type="ECO:0000256" key="2">
    <source>
        <dbReference type="ARBA" id="ARBA00022679"/>
    </source>
</evidence>
<dbReference type="EMBL" id="LAYJ01000102">
    <property type="protein sequence ID" value="KKI50696.1"/>
    <property type="molecule type" value="Genomic_DNA"/>
</dbReference>
<gene>
    <name evidence="6" type="ORF">CHK_1811</name>
</gene>
<comment type="similarity">
    <text evidence="1">Belongs to the FGGY kinase family.</text>
</comment>
<organism evidence="6 7">
    <name type="scientific">Christensenella hongkongensis</name>
    <dbReference type="NCBI Taxonomy" id="270498"/>
    <lineage>
        <taxon>Bacteria</taxon>
        <taxon>Bacillati</taxon>
        <taxon>Bacillota</taxon>
        <taxon>Clostridia</taxon>
        <taxon>Christensenellales</taxon>
        <taxon>Christensenellaceae</taxon>
        <taxon>Christensenella</taxon>
    </lineage>
</organism>
<dbReference type="InterPro" id="IPR050406">
    <property type="entry name" value="FGGY_Carb_Kinase"/>
</dbReference>
<dbReference type="GO" id="GO:0004856">
    <property type="term" value="F:D-xylulokinase activity"/>
    <property type="evidence" value="ECO:0007669"/>
    <property type="project" value="UniProtKB-EC"/>
</dbReference>
<dbReference type="PIRSF" id="PIRSF000538">
    <property type="entry name" value="GlpK"/>
    <property type="match status" value="1"/>
</dbReference>
<evidence type="ECO:0000259" key="5">
    <source>
        <dbReference type="Pfam" id="PF02782"/>
    </source>
</evidence>
<evidence type="ECO:0000313" key="6">
    <source>
        <dbReference type="EMBL" id="KKI50696.1"/>
    </source>
</evidence>
<dbReference type="Proteomes" id="UP000034076">
    <property type="component" value="Unassembled WGS sequence"/>
</dbReference>
<protein>
    <submittedName>
        <fullName evidence="6">Xylulose kinase</fullName>
        <ecNumber evidence="6">2.7.1.17</ecNumber>
    </submittedName>
</protein>
<dbReference type="InterPro" id="IPR018485">
    <property type="entry name" value="FGGY_C"/>
</dbReference>
<comment type="caution">
    <text evidence="6">The sequence shown here is derived from an EMBL/GenBank/DDBJ whole genome shotgun (WGS) entry which is preliminary data.</text>
</comment>
<keyword evidence="3 6" id="KW-0418">Kinase</keyword>
<dbReference type="CDD" id="cd07804">
    <property type="entry name" value="ASKHA_NBD_FGGY_RrXK-like"/>
    <property type="match status" value="1"/>
</dbReference>
<keyword evidence="7" id="KW-1185">Reference proteome</keyword>
<dbReference type="InterPro" id="IPR043129">
    <property type="entry name" value="ATPase_NBD"/>
</dbReference>
<feature type="domain" description="Carbohydrate kinase FGGY C-terminal" evidence="5">
    <location>
        <begin position="259"/>
        <end position="454"/>
    </location>
</feature>
<name>A0A0M2NIA4_9FIRM</name>
<evidence type="ECO:0000256" key="3">
    <source>
        <dbReference type="ARBA" id="ARBA00022777"/>
    </source>
</evidence>
<dbReference type="InterPro" id="IPR018484">
    <property type="entry name" value="FGGY_N"/>
</dbReference>
<dbReference type="RefSeq" id="WP_046443675.1">
    <property type="nucleotide sequence ID" value="NZ_CAUERS010000036.1"/>
</dbReference>
<sequence>MANYLIGCDIGTSGAKAIVIDDQGTLLGSGYIEYPLLASQPGWSEHDPQDYWRVFKHVVRGALQNSGVDNREVRGISVSSCSPCSVFVDRQGNALDRSQTWQDRRAVDECRYVQQFYSADEIFELTANTLDPHIGALKLLWEKNNRPEIYQKTFKMLNPANYITMLLTGEFVTDYSNASLTGLVFDIRNRKWRMDIAEKVGLDPDKFTRLAPCDEVVGEVTQKAAQECGLAAGTPVVAGTMDCNAGWLGNGATMPGDASFVMGTAGALGVVHQNQVFTKTMTNVVHTAYSGQNYTTLAGTACCGGLMRYFRDALVETDARIAKENGEDIYDILTAEAQKIQPGANGLLILPYLSGERTPLWNPLARGVVFGLSLSHTRGHWVRSMMESAIYAVYHCVKIMKENGLEMKLPIVVSEGGSKSPLWRQIAADVMGIEFSYTPNAKGAPMGDAINAGVGVGIFRDYEVAKDFIEVSEFNKPDGQNHALYQKYFEQYLKLYEDVKPDFESLAQLLKAE</sequence>
<dbReference type="SUPFAM" id="SSF53067">
    <property type="entry name" value="Actin-like ATPase domain"/>
    <property type="match status" value="2"/>
</dbReference>
<dbReference type="Gene3D" id="3.30.420.40">
    <property type="match status" value="2"/>
</dbReference>
<dbReference type="OrthoDB" id="9805576at2"/>
<reference evidence="6 7" key="1">
    <citation type="submission" date="2015-04" db="EMBL/GenBank/DDBJ databases">
        <title>Draft genome sequence of bacteremic isolate Catabacter hongkongensis type strain HKU16T.</title>
        <authorList>
            <person name="Lau S.K."/>
            <person name="Teng J.L."/>
            <person name="Huang Y."/>
            <person name="Curreem S.O."/>
            <person name="Tsui S.K."/>
            <person name="Woo P.C."/>
        </authorList>
    </citation>
    <scope>NUCLEOTIDE SEQUENCE [LARGE SCALE GENOMIC DNA]</scope>
    <source>
        <strain evidence="6 7">HKU16</strain>
    </source>
</reference>
<feature type="domain" description="Carbohydrate kinase FGGY N-terminal" evidence="4">
    <location>
        <begin position="4"/>
        <end position="249"/>
    </location>
</feature>
<keyword evidence="2 6" id="KW-0808">Transferase</keyword>
<evidence type="ECO:0000256" key="1">
    <source>
        <dbReference type="ARBA" id="ARBA00009156"/>
    </source>
</evidence>
<dbReference type="STRING" id="270498.CHK_1811"/>
<proteinExistence type="inferred from homology"/>
<dbReference type="PANTHER" id="PTHR43095">
    <property type="entry name" value="SUGAR KINASE"/>
    <property type="match status" value="1"/>
</dbReference>
<evidence type="ECO:0000259" key="4">
    <source>
        <dbReference type="Pfam" id="PF00370"/>
    </source>
</evidence>
<dbReference type="AlphaFoldDB" id="A0A0M2NIA4"/>
<dbReference type="PATRIC" id="fig|270498.16.peg.1080"/>
<dbReference type="EC" id="2.7.1.17" evidence="6"/>
<evidence type="ECO:0000313" key="7">
    <source>
        <dbReference type="Proteomes" id="UP000034076"/>
    </source>
</evidence>
<accession>A0A0M2NIA4</accession>
<dbReference type="Pfam" id="PF00370">
    <property type="entry name" value="FGGY_N"/>
    <property type="match status" value="1"/>
</dbReference>
<dbReference type="Pfam" id="PF02782">
    <property type="entry name" value="FGGY_C"/>
    <property type="match status" value="1"/>
</dbReference>
<dbReference type="InterPro" id="IPR000577">
    <property type="entry name" value="Carb_kinase_FGGY"/>
</dbReference>